<dbReference type="EMBL" id="BAABBN010000004">
    <property type="protein sequence ID" value="GAA3915673.1"/>
    <property type="molecule type" value="Genomic_DNA"/>
</dbReference>
<comment type="caution">
    <text evidence="1">The sequence shown here is derived from an EMBL/GenBank/DDBJ whole genome shotgun (WGS) entry which is preliminary data.</text>
</comment>
<proteinExistence type="predicted"/>
<accession>A0ABP7M6V0</accession>
<protein>
    <submittedName>
        <fullName evidence="1">Uncharacterized protein</fullName>
    </submittedName>
</protein>
<keyword evidence="2" id="KW-1185">Reference proteome</keyword>
<gene>
    <name evidence="1" type="ORF">GCM10022277_07930</name>
</gene>
<name>A0ABP7M6V0_9GAMM</name>
<evidence type="ECO:0000313" key="1">
    <source>
        <dbReference type="EMBL" id="GAA3915673.1"/>
    </source>
</evidence>
<reference evidence="2" key="1">
    <citation type="journal article" date="2019" name="Int. J. Syst. Evol. Microbiol.">
        <title>The Global Catalogue of Microorganisms (GCM) 10K type strain sequencing project: providing services to taxonomists for standard genome sequencing and annotation.</title>
        <authorList>
            <consortium name="The Broad Institute Genomics Platform"/>
            <consortium name="The Broad Institute Genome Sequencing Center for Infectious Disease"/>
            <person name="Wu L."/>
            <person name="Ma J."/>
        </authorList>
    </citation>
    <scope>NUCLEOTIDE SEQUENCE [LARGE SCALE GENOMIC DNA]</scope>
    <source>
        <strain evidence="2">JCM 17551</strain>
    </source>
</reference>
<organism evidence="1 2">
    <name type="scientific">Litoribacillus peritrichatus</name>
    <dbReference type="NCBI Taxonomy" id="718191"/>
    <lineage>
        <taxon>Bacteria</taxon>
        <taxon>Pseudomonadati</taxon>
        <taxon>Pseudomonadota</taxon>
        <taxon>Gammaproteobacteria</taxon>
        <taxon>Oceanospirillales</taxon>
        <taxon>Oceanospirillaceae</taxon>
        <taxon>Litoribacillus</taxon>
    </lineage>
</organism>
<sequence>MLNNDAVKQYISDPEINQKDKVLLCLSVDVSTPKPVKSITKVGIECGYSGIKKLNVSSILSRQKGLVVRSPNGWELTEKGKAHIKSIIGGPVAVLSSTLRANLSKITNIETRSFVEEAVQCFEAHYYRAAVVLSWVGAVSVLYNHVLNHHKQSFNSFAAKKNPKWKPANTTDDLTRMKEADFLEVCESASIIGKSVKQELQTALTFRNGCGHPNSLKLGEHRVSAHIESLILNVYSQY</sequence>
<evidence type="ECO:0000313" key="2">
    <source>
        <dbReference type="Proteomes" id="UP001501565"/>
    </source>
</evidence>
<dbReference type="Proteomes" id="UP001501565">
    <property type="component" value="Unassembled WGS sequence"/>
</dbReference>
<dbReference type="RefSeq" id="WP_344795707.1">
    <property type="nucleotide sequence ID" value="NZ_BAABBN010000004.1"/>
</dbReference>